<dbReference type="FunFam" id="3.40.50.720:FF:000084">
    <property type="entry name" value="Short-chain dehydrogenase reductase"/>
    <property type="match status" value="1"/>
</dbReference>
<comment type="similarity">
    <text evidence="1">Belongs to the short-chain dehydrogenases/reductases (SDR) family.</text>
</comment>
<evidence type="ECO:0000313" key="2">
    <source>
        <dbReference type="EMBL" id="GAH85469.1"/>
    </source>
</evidence>
<name>X1K5G2_9ZZZZ</name>
<proteinExistence type="inferred from homology"/>
<dbReference type="InterPro" id="IPR050259">
    <property type="entry name" value="SDR"/>
</dbReference>
<dbReference type="PROSITE" id="PS00061">
    <property type="entry name" value="ADH_SHORT"/>
    <property type="match status" value="1"/>
</dbReference>
<sequence length="253" mass="26019">DKVAIVTGAGSQIGFGKGIAMTLAREGCDIIIGDIDLKGAEQTAAEVKALGRKAIALKADVTSSAEVSEMVKAALAQFGRIDILVNNAGVGTPPKPFVESTEAEWALGININLTGVMTCTRAVLPHMISRKSGKIVNMASIAGLGGTPTGTIYGAAKAGVVNFTAGLALEVAELGINVNCIAPGLGATSFHPASGFPPEYIENVKKMASEGKTTTPEDIGNAVAFLVSDVSIRIVGQCLRGIRYSITRTVLLH</sequence>
<dbReference type="PANTHER" id="PTHR42879:SF2">
    <property type="entry name" value="3-OXOACYL-[ACYL-CARRIER-PROTEIN] REDUCTASE FABG"/>
    <property type="match status" value="1"/>
</dbReference>
<gene>
    <name evidence="2" type="ORF">S03H2_56102</name>
</gene>
<accession>X1K5G2</accession>
<dbReference type="InterPro" id="IPR020904">
    <property type="entry name" value="Sc_DH/Rdtase_CS"/>
</dbReference>
<dbReference type="GO" id="GO:0032787">
    <property type="term" value="P:monocarboxylic acid metabolic process"/>
    <property type="evidence" value="ECO:0007669"/>
    <property type="project" value="UniProtKB-ARBA"/>
</dbReference>
<comment type="caution">
    <text evidence="2">The sequence shown here is derived from an EMBL/GenBank/DDBJ whole genome shotgun (WGS) entry which is preliminary data.</text>
</comment>
<dbReference type="SUPFAM" id="SSF51735">
    <property type="entry name" value="NAD(P)-binding Rossmann-fold domains"/>
    <property type="match status" value="1"/>
</dbReference>
<dbReference type="AlphaFoldDB" id="X1K5G2"/>
<evidence type="ECO:0008006" key="3">
    <source>
        <dbReference type="Google" id="ProtNLM"/>
    </source>
</evidence>
<protein>
    <recommendedName>
        <fullName evidence="3">SDR family oxidoreductase</fullName>
    </recommendedName>
</protein>
<feature type="non-terminal residue" evidence="2">
    <location>
        <position position="253"/>
    </location>
</feature>
<dbReference type="PRINTS" id="PR00080">
    <property type="entry name" value="SDRFAMILY"/>
</dbReference>
<evidence type="ECO:0000256" key="1">
    <source>
        <dbReference type="ARBA" id="ARBA00006484"/>
    </source>
</evidence>
<feature type="non-terminal residue" evidence="2">
    <location>
        <position position="1"/>
    </location>
</feature>
<dbReference type="Gene3D" id="3.40.50.720">
    <property type="entry name" value="NAD(P)-binding Rossmann-like Domain"/>
    <property type="match status" value="1"/>
</dbReference>
<dbReference type="PRINTS" id="PR00081">
    <property type="entry name" value="GDHRDH"/>
</dbReference>
<dbReference type="CDD" id="cd05233">
    <property type="entry name" value="SDR_c"/>
    <property type="match status" value="1"/>
</dbReference>
<dbReference type="NCBIfam" id="NF005559">
    <property type="entry name" value="PRK07231.1"/>
    <property type="match status" value="1"/>
</dbReference>
<dbReference type="PANTHER" id="PTHR42879">
    <property type="entry name" value="3-OXOACYL-(ACYL-CARRIER-PROTEIN) REDUCTASE"/>
    <property type="match status" value="1"/>
</dbReference>
<reference evidence="2" key="1">
    <citation type="journal article" date="2014" name="Front. Microbiol.">
        <title>High frequency of phylogenetically diverse reductive dehalogenase-homologous genes in deep subseafloor sedimentary metagenomes.</title>
        <authorList>
            <person name="Kawai M."/>
            <person name="Futagami T."/>
            <person name="Toyoda A."/>
            <person name="Takaki Y."/>
            <person name="Nishi S."/>
            <person name="Hori S."/>
            <person name="Arai W."/>
            <person name="Tsubouchi T."/>
            <person name="Morono Y."/>
            <person name="Uchiyama I."/>
            <person name="Ito T."/>
            <person name="Fujiyama A."/>
            <person name="Inagaki F."/>
            <person name="Takami H."/>
        </authorList>
    </citation>
    <scope>NUCLEOTIDE SEQUENCE</scope>
    <source>
        <strain evidence="2">Expedition CK06-06</strain>
    </source>
</reference>
<organism evidence="2">
    <name type="scientific">marine sediment metagenome</name>
    <dbReference type="NCBI Taxonomy" id="412755"/>
    <lineage>
        <taxon>unclassified sequences</taxon>
        <taxon>metagenomes</taxon>
        <taxon>ecological metagenomes</taxon>
    </lineage>
</organism>
<dbReference type="InterPro" id="IPR036291">
    <property type="entry name" value="NAD(P)-bd_dom_sf"/>
</dbReference>
<dbReference type="InterPro" id="IPR002347">
    <property type="entry name" value="SDR_fam"/>
</dbReference>
<dbReference type="Pfam" id="PF00106">
    <property type="entry name" value="adh_short"/>
    <property type="match status" value="1"/>
</dbReference>
<dbReference type="EMBL" id="BARU01035880">
    <property type="protein sequence ID" value="GAH85469.1"/>
    <property type="molecule type" value="Genomic_DNA"/>
</dbReference>